<reference evidence="4 5" key="1">
    <citation type="journal article" date="2014" name="BMC Genomics">
        <title>Comparison of environmental and isolate Sulfobacillus genomes reveals diverse carbon, sulfur, nitrogen, and hydrogen metabolisms.</title>
        <authorList>
            <person name="Justice N.B."/>
            <person name="Norman A."/>
            <person name="Brown C.T."/>
            <person name="Singh A."/>
            <person name="Thomas B.C."/>
            <person name="Banfield J.F."/>
        </authorList>
    </citation>
    <scope>NUCLEOTIDE SEQUENCE [LARGE SCALE GENOMIC DNA]</scope>
    <source>
        <strain evidence="4">AMDSBA3</strain>
    </source>
</reference>
<dbReference type="Proteomes" id="UP000241848">
    <property type="component" value="Unassembled WGS sequence"/>
</dbReference>
<dbReference type="InterPro" id="IPR032466">
    <property type="entry name" value="Metal_Hydrolase"/>
</dbReference>
<dbReference type="FunFam" id="3.20.20.140:FF:000019">
    <property type="entry name" value="Cytosine deaminase"/>
    <property type="match status" value="1"/>
</dbReference>
<gene>
    <name evidence="4" type="ORF">C7B45_00905</name>
</gene>
<dbReference type="Pfam" id="PF07969">
    <property type="entry name" value="Amidohydro_3"/>
    <property type="match status" value="1"/>
</dbReference>
<dbReference type="Gene3D" id="2.30.40.10">
    <property type="entry name" value="Urease, subunit C, domain 1"/>
    <property type="match status" value="1"/>
</dbReference>
<evidence type="ECO:0000313" key="5">
    <source>
        <dbReference type="Proteomes" id="UP000241848"/>
    </source>
</evidence>
<protein>
    <submittedName>
        <fullName evidence="4">Cytosine deaminase</fullName>
        <ecNumber evidence="4">3.5.4.1</ecNumber>
    </submittedName>
</protein>
<dbReference type="EMBL" id="PXYV01000002">
    <property type="protein sequence ID" value="PSR23987.1"/>
    <property type="molecule type" value="Genomic_DNA"/>
</dbReference>
<dbReference type="GO" id="GO:0046872">
    <property type="term" value="F:metal ion binding"/>
    <property type="evidence" value="ECO:0007669"/>
    <property type="project" value="UniProtKB-KW"/>
</dbReference>
<name>A0A2T2WP22_9FIRM</name>
<keyword evidence="1" id="KW-0479">Metal-binding</keyword>
<feature type="domain" description="Amidohydrolase 3" evidence="3">
    <location>
        <begin position="37"/>
        <end position="381"/>
    </location>
</feature>
<organism evidence="4 5">
    <name type="scientific">Sulfobacillus acidophilus</name>
    <dbReference type="NCBI Taxonomy" id="53633"/>
    <lineage>
        <taxon>Bacteria</taxon>
        <taxon>Bacillati</taxon>
        <taxon>Bacillota</taxon>
        <taxon>Clostridia</taxon>
        <taxon>Eubacteriales</taxon>
        <taxon>Clostridiales Family XVII. Incertae Sedis</taxon>
        <taxon>Sulfobacillus</taxon>
    </lineage>
</organism>
<dbReference type="InterPro" id="IPR052349">
    <property type="entry name" value="Metallo-hydrolase_Enzymes"/>
</dbReference>
<evidence type="ECO:0000313" key="4">
    <source>
        <dbReference type="EMBL" id="PSR23987.1"/>
    </source>
</evidence>
<dbReference type="InterPro" id="IPR013108">
    <property type="entry name" value="Amidohydro_3"/>
</dbReference>
<dbReference type="PANTHER" id="PTHR32027:SF0">
    <property type="entry name" value="CYTOSINE DEAMINASE"/>
    <property type="match status" value="1"/>
</dbReference>
<proteinExistence type="predicted"/>
<dbReference type="InterPro" id="IPR011059">
    <property type="entry name" value="Metal-dep_hydrolase_composite"/>
</dbReference>
<dbReference type="AlphaFoldDB" id="A0A2T2WP22"/>
<dbReference type="GO" id="GO:0004131">
    <property type="term" value="F:cytosine deaminase activity"/>
    <property type="evidence" value="ECO:0007669"/>
    <property type="project" value="UniProtKB-EC"/>
</dbReference>
<dbReference type="GO" id="GO:0035888">
    <property type="term" value="F:isoguanine deaminase activity"/>
    <property type="evidence" value="ECO:0007669"/>
    <property type="project" value="TreeGrafter"/>
</dbReference>
<evidence type="ECO:0000259" key="3">
    <source>
        <dbReference type="Pfam" id="PF07969"/>
    </source>
</evidence>
<dbReference type="SUPFAM" id="SSF51338">
    <property type="entry name" value="Composite domain of metallo-dependent hydrolases"/>
    <property type="match status" value="1"/>
</dbReference>
<evidence type="ECO:0000256" key="1">
    <source>
        <dbReference type="ARBA" id="ARBA00022723"/>
    </source>
</evidence>
<keyword evidence="2 4" id="KW-0378">Hydrolase</keyword>
<dbReference type="CDD" id="cd01293">
    <property type="entry name" value="Bact_CD"/>
    <property type="match status" value="1"/>
</dbReference>
<evidence type="ECO:0000256" key="2">
    <source>
        <dbReference type="ARBA" id="ARBA00022801"/>
    </source>
</evidence>
<dbReference type="GO" id="GO:0006209">
    <property type="term" value="P:cytosine catabolic process"/>
    <property type="evidence" value="ECO:0007669"/>
    <property type="project" value="TreeGrafter"/>
</dbReference>
<sequence>MTIQHARLRDGEEPVDIFINQGTIAGIAPAMAPQGLVLDAEGGRVTPPLVDPHIHLDAVLTEGFPAPNRSGTLLEGIQRWSERKPYLTQADVIKRAEEAIRWHVGQGVLAIRTHVDICDPDLTALKALIEVREHIKDWVTLQIVAFPQDGIYCFPDGPELLEESLRLGADVVGGIPHYEWTREDGIRDVELVFRLAQQYGKGIDIHCDETDDDHSRFLETVANLTRQSTLAGRVAASHTTALGSYSDVYAFKIVRMLAQAHVHIVANPLDNIVLQGRFDTYPKRRGMTRVKELLQAGVTVAAGHDSIIDPWYPLGSASQLFVASMLAHIGQLTGSEELPWVWDSITTAAARVMGLPNYGIAEGQPANIVVFEEPSTVDLIRVLPRPRWVLSRGMIVAASHAPKTQVWWNGKAQSVTFRRTSDAAMPPGL</sequence>
<dbReference type="NCBIfam" id="NF006685">
    <property type="entry name" value="PRK09230.1"/>
    <property type="match status" value="1"/>
</dbReference>
<accession>A0A2T2WP22</accession>
<dbReference type="EC" id="3.5.4.1" evidence="4"/>
<dbReference type="SUPFAM" id="SSF51556">
    <property type="entry name" value="Metallo-dependent hydrolases"/>
    <property type="match status" value="1"/>
</dbReference>
<dbReference type="NCBIfam" id="NF005748">
    <property type="entry name" value="PRK07572.1"/>
    <property type="match status" value="1"/>
</dbReference>
<dbReference type="PANTHER" id="PTHR32027">
    <property type="entry name" value="CYTOSINE DEAMINASE"/>
    <property type="match status" value="1"/>
</dbReference>
<dbReference type="Gene3D" id="3.20.20.140">
    <property type="entry name" value="Metal-dependent hydrolases"/>
    <property type="match status" value="1"/>
</dbReference>
<comment type="caution">
    <text evidence="4">The sequence shown here is derived from an EMBL/GenBank/DDBJ whole genome shotgun (WGS) entry which is preliminary data.</text>
</comment>